<name>A0ABR7Q6Z4_9FLAO</name>
<dbReference type="Proteomes" id="UP000619238">
    <property type="component" value="Unassembled WGS sequence"/>
</dbReference>
<organism evidence="2 3">
    <name type="scientific">Kordia aestuariivivens</name>
    <dbReference type="NCBI Taxonomy" id="2759037"/>
    <lineage>
        <taxon>Bacteria</taxon>
        <taxon>Pseudomonadati</taxon>
        <taxon>Bacteroidota</taxon>
        <taxon>Flavobacteriia</taxon>
        <taxon>Flavobacteriales</taxon>
        <taxon>Flavobacteriaceae</taxon>
        <taxon>Kordia</taxon>
    </lineage>
</organism>
<sequence>MSSRQTILIPADPAPEKYGITEKKKQEIDFLTQQVQNAENEVQQYQAIVTSLTEKSTKLDAELATAEANKTQALNNKNSVDTVVNNAKSLYESSETTHKESSSAEDDIKGVATEVNTVINKLIYSAEVINKLSNLVIRKKAINPLISDELVSMVSEASTNANNAVALTLVALESVFASQATTIESKSAMSLELLQARKLYEFIIGRKVTDPKDVTNKTSLLYYLDQAYDITSNMYEETLAASDDNADQLNDAQVSLSKSEVKLSSLQAGLAAANAAALAS</sequence>
<proteinExistence type="predicted"/>
<evidence type="ECO:0000256" key="1">
    <source>
        <dbReference type="SAM" id="Coils"/>
    </source>
</evidence>
<keyword evidence="1" id="KW-0175">Coiled coil</keyword>
<evidence type="ECO:0000313" key="3">
    <source>
        <dbReference type="Proteomes" id="UP000619238"/>
    </source>
</evidence>
<feature type="coiled-coil region" evidence="1">
    <location>
        <begin position="21"/>
        <end position="69"/>
    </location>
</feature>
<protein>
    <submittedName>
        <fullName evidence="2">Uncharacterized protein</fullName>
    </submittedName>
</protein>
<accession>A0ABR7Q6Z4</accession>
<dbReference type="RefSeq" id="WP_187561378.1">
    <property type="nucleotide sequence ID" value="NZ_JACGWS010000003.1"/>
</dbReference>
<comment type="caution">
    <text evidence="2">The sequence shown here is derived from an EMBL/GenBank/DDBJ whole genome shotgun (WGS) entry which is preliminary data.</text>
</comment>
<gene>
    <name evidence="2" type="ORF">H2O64_06620</name>
</gene>
<reference evidence="2 3" key="1">
    <citation type="submission" date="2020-07" db="EMBL/GenBank/DDBJ databases">
        <title>Description of Kordia aestuariivivens sp. nov., isolated from a tidal flat.</title>
        <authorList>
            <person name="Park S."/>
            <person name="Yoon J.-H."/>
        </authorList>
    </citation>
    <scope>NUCLEOTIDE SEQUENCE [LARGE SCALE GENOMIC DNA]</scope>
    <source>
        <strain evidence="2 3">YSTF-M3</strain>
    </source>
</reference>
<dbReference type="EMBL" id="JACGWS010000003">
    <property type="protein sequence ID" value="MBC8754337.1"/>
    <property type="molecule type" value="Genomic_DNA"/>
</dbReference>
<keyword evidence="3" id="KW-1185">Reference proteome</keyword>
<evidence type="ECO:0000313" key="2">
    <source>
        <dbReference type="EMBL" id="MBC8754337.1"/>
    </source>
</evidence>